<accession>A0AAW1Y511</accession>
<dbReference type="AlphaFoldDB" id="A0AAW1Y511"/>
<feature type="region of interest" description="Disordered" evidence="1">
    <location>
        <begin position="59"/>
        <end position="81"/>
    </location>
</feature>
<keyword evidence="3" id="KW-1185">Reference proteome</keyword>
<gene>
    <name evidence="2" type="ORF">M0R45_008631</name>
</gene>
<reference evidence="2 3" key="1">
    <citation type="journal article" date="2023" name="G3 (Bethesda)">
        <title>A chromosome-length genome assembly and annotation of blackberry (Rubus argutus, cv. 'Hillquist').</title>
        <authorList>
            <person name="Bruna T."/>
            <person name="Aryal R."/>
            <person name="Dudchenko O."/>
            <person name="Sargent D.J."/>
            <person name="Mead D."/>
            <person name="Buti M."/>
            <person name="Cavallini A."/>
            <person name="Hytonen T."/>
            <person name="Andres J."/>
            <person name="Pham M."/>
            <person name="Weisz D."/>
            <person name="Mascagni F."/>
            <person name="Usai G."/>
            <person name="Natali L."/>
            <person name="Bassil N."/>
            <person name="Fernandez G.E."/>
            <person name="Lomsadze A."/>
            <person name="Armour M."/>
            <person name="Olukolu B."/>
            <person name="Poorten T."/>
            <person name="Britton C."/>
            <person name="Davik J."/>
            <person name="Ashrafi H."/>
            <person name="Aiden E.L."/>
            <person name="Borodovsky M."/>
            <person name="Worthington M."/>
        </authorList>
    </citation>
    <scope>NUCLEOTIDE SEQUENCE [LARGE SCALE GENOMIC DNA]</scope>
    <source>
        <strain evidence="2">PI 553951</strain>
    </source>
</reference>
<protein>
    <submittedName>
        <fullName evidence="2">Uncharacterized protein</fullName>
    </submittedName>
</protein>
<sequence length="149" mass="16218">MRWLKSRDHVYILESLEPKNKGPPPVIASEVVMADELGMQFEEIETQYDCCSTKRLERERGREGGGQLKATPSGCVDGTEEIGNNELGAAWAVGTGPWKWRRREGSDDDMAGLLAADLRAEGGSRPGLKGKEDDDLGQKWSIPCGGAKG</sequence>
<dbReference type="Proteomes" id="UP001457282">
    <property type="component" value="Unassembled WGS sequence"/>
</dbReference>
<proteinExistence type="predicted"/>
<evidence type="ECO:0000313" key="3">
    <source>
        <dbReference type="Proteomes" id="UP001457282"/>
    </source>
</evidence>
<dbReference type="EMBL" id="JBEDUW010000002">
    <property type="protein sequence ID" value="KAK9943003.1"/>
    <property type="molecule type" value="Genomic_DNA"/>
</dbReference>
<feature type="region of interest" description="Disordered" evidence="1">
    <location>
        <begin position="118"/>
        <end position="149"/>
    </location>
</feature>
<organism evidence="2 3">
    <name type="scientific">Rubus argutus</name>
    <name type="common">Southern blackberry</name>
    <dbReference type="NCBI Taxonomy" id="59490"/>
    <lineage>
        <taxon>Eukaryota</taxon>
        <taxon>Viridiplantae</taxon>
        <taxon>Streptophyta</taxon>
        <taxon>Embryophyta</taxon>
        <taxon>Tracheophyta</taxon>
        <taxon>Spermatophyta</taxon>
        <taxon>Magnoliopsida</taxon>
        <taxon>eudicotyledons</taxon>
        <taxon>Gunneridae</taxon>
        <taxon>Pentapetalae</taxon>
        <taxon>rosids</taxon>
        <taxon>fabids</taxon>
        <taxon>Rosales</taxon>
        <taxon>Rosaceae</taxon>
        <taxon>Rosoideae</taxon>
        <taxon>Rosoideae incertae sedis</taxon>
        <taxon>Rubus</taxon>
    </lineage>
</organism>
<evidence type="ECO:0000256" key="1">
    <source>
        <dbReference type="SAM" id="MobiDB-lite"/>
    </source>
</evidence>
<comment type="caution">
    <text evidence="2">The sequence shown here is derived from an EMBL/GenBank/DDBJ whole genome shotgun (WGS) entry which is preliminary data.</text>
</comment>
<evidence type="ECO:0000313" key="2">
    <source>
        <dbReference type="EMBL" id="KAK9943003.1"/>
    </source>
</evidence>
<name>A0AAW1Y511_RUBAR</name>